<evidence type="ECO:0000313" key="1">
    <source>
        <dbReference type="EMBL" id="RMV19221.1"/>
    </source>
</evidence>
<evidence type="ECO:0000313" key="2">
    <source>
        <dbReference type="EMBL" id="RMV24935.1"/>
    </source>
</evidence>
<protein>
    <submittedName>
        <fullName evidence="2">Putative Lipoprotein</fullName>
    </submittedName>
</protein>
<dbReference type="AlphaFoldDB" id="A0A3M6AIS7"/>
<gene>
    <name evidence="2" type="ORF">ALP15_101889</name>
    <name evidence="1" type="ORF">ALP17_04325</name>
</gene>
<organism evidence="1 3">
    <name type="scientific">Pseudomonas savastanoi</name>
    <name type="common">Pseudomonas syringae pv. savastanoi</name>
    <dbReference type="NCBI Taxonomy" id="29438"/>
    <lineage>
        <taxon>Bacteria</taxon>
        <taxon>Pseudomonadati</taxon>
        <taxon>Pseudomonadota</taxon>
        <taxon>Gammaproteobacteria</taxon>
        <taxon>Pseudomonadales</taxon>
        <taxon>Pseudomonadaceae</taxon>
        <taxon>Pseudomonas</taxon>
    </lineage>
</organism>
<dbReference type="PANTHER" id="PTHR39600">
    <property type="entry name" value="PEPTIDASE INHIBITOR I78 FAMILY PROTEIN"/>
    <property type="match status" value="1"/>
</dbReference>
<evidence type="ECO:0000313" key="3">
    <source>
        <dbReference type="Proteomes" id="UP000270795"/>
    </source>
</evidence>
<reference evidence="3 4" key="1">
    <citation type="submission" date="2018-08" db="EMBL/GenBank/DDBJ databases">
        <title>Recombination of ecologically and evolutionarily significant loci maintains genetic cohesion in the Pseudomonas syringae species complex.</title>
        <authorList>
            <person name="Dillon M."/>
            <person name="Thakur S."/>
            <person name="Almeida R.N.D."/>
            <person name="Weir B.S."/>
            <person name="Guttman D.S."/>
        </authorList>
    </citation>
    <scope>NUCLEOTIDE SEQUENCE [LARGE SCALE GENOMIC DNA]</scope>
    <source>
        <strain evidence="2 4">ICMP 11895</strain>
        <strain evidence="1 3">ICMP 11899</strain>
    </source>
</reference>
<dbReference type="Proteomes" id="UP000270795">
    <property type="component" value="Unassembled WGS sequence"/>
</dbReference>
<dbReference type="EMBL" id="RBUM01000090">
    <property type="protein sequence ID" value="RMV19221.1"/>
    <property type="molecule type" value="Genomic_DNA"/>
</dbReference>
<dbReference type="Proteomes" id="UP000272241">
    <property type="component" value="Unassembled WGS sequence"/>
</dbReference>
<dbReference type="InterPro" id="IPR021719">
    <property type="entry name" value="Prot_inh_I78"/>
</dbReference>
<comment type="caution">
    <text evidence="1">The sequence shown here is derived from an EMBL/GenBank/DDBJ whole genome shotgun (WGS) entry which is preliminary data.</text>
</comment>
<name>A0A3M6AIS7_PSESS</name>
<dbReference type="Pfam" id="PF11720">
    <property type="entry name" value="Inhibitor_I78"/>
    <property type="match status" value="1"/>
</dbReference>
<dbReference type="Gene3D" id="3.30.10.10">
    <property type="entry name" value="Trypsin Inhibitor V, subunit A"/>
    <property type="match status" value="1"/>
</dbReference>
<evidence type="ECO:0000313" key="4">
    <source>
        <dbReference type="Proteomes" id="UP000272241"/>
    </source>
</evidence>
<dbReference type="EMBL" id="RBUO01000034">
    <property type="protein sequence ID" value="RMV24935.1"/>
    <property type="molecule type" value="Genomic_DNA"/>
</dbReference>
<keyword evidence="2" id="KW-0449">Lipoprotein</keyword>
<accession>A0A3M6AIS7</accession>
<sequence>MSSRLSESMAIGCKRFVTISPRALCDPKADSRPRQINRLPMASQLRCATNAPECGRTGLECFIGRGGCMPRKFATLGFVVVASLLAGCSSTSSDKGAEASVKADAPASASNAIPGRCDAGLGQFAIGKPASIDLLSQVRARTGSQDARILGPDDMVTLEYRSERVNVNTDASGKVTRINCG</sequence>
<dbReference type="PANTHER" id="PTHR39600:SF1">
    <property type="entry name" value="PEPTIDASE INHIBITOR I78 FAMILY PROTEIN"/>
    <property type="match status" value="1"/>
</dbReference>
<proteinExistence type="predicted"/>